<feature type="region of interest" description="Disordered" evidence="1">
    <location>
        <begin position="247"/>
        <end position="267"/>
    </location>
</feature>
<gene>
    <name evidence="3" type="ORF">DY245_39920</name>
</gene>
<evidence type="ECO:0000313" key="3">
    <source>
        <dbReference type="EMBL" id="REK85054.1"/>
    </source>
</evidence>
<name>A0A371PRD2_STRIH</name>
<sequence length="425" mass="45744">MTAKQDAPRLSDLMPWSVAPLRLGRSWVRAPDPATLRARWQALVDTEDAAARERLFRPSRARTLHSAVGQLPGQATPTGRLYRASGPCPEPVRILHGPFDQQWLLPDHRLIDAARPELWRVADERQLFAVEWGQVPQVPGPAVVCSALLPDGRSPAGRPGRIHPLYRRPGGQEPNLAPGLLGLLARRLDRPVSPPELLAWTTVSAHHSPDGCAVPLTADPAVWDRGVALGERQLWLATRGAYVPGAGDGLPGGHAGPGERPRMPGGRRPYVRSALPTRGMPGPLGYDPQEQALLIGGGRISPVPPGAWDFHAGGVRVLEAWFAERTGAAAAGTEAPEAGSLAALRPANWPQEWTSELLELITVLALLAELEPQRRELIRRTADGPQLTAGELRAAGIVPAPVFARRPASVLDHHEEGPEGQFALL</sequence>
<dbReference type="GO" id="GO:0032259">
    <property type="term" value="P:methylation"/>
    <property type="evidence" value="ECO:0007669"/>
    <property type="project" value="UniProtKB-KW"/>
</dbReference>
<proteinExistence type="predicted"/>
<dbReference type="Pfam" id="PF18135">
    <property type="entry name" value="Type_ISP_C"/>
    <property type="match status" value="1"/>
</dbReference>
<comment type="caution">
    <text evidence="3">The sequence shown here is derived from an EMBL/GenBank/DDBJ whole genome shotgun (WGS) entry which is preliminary data.</text>
</comment>
<evidence type="ECO:0000313" key="4">
    <source>
        <dbReference type="Proteomes" id="UP000262477"/>
    </source>
</evidence>
<feature type="domain" description="Type ISP restriction-modification enzyme LLaBIII C-terminal specificity" evidence="2">
    <location>
        <begin position="12"/>
        <end position="360"/>
    </location>
</feature>
<evidence type="ECO:0000259" key="2">
    <source>
        <dbReference type="Pfam" id="PF18135"/>
    </source>
</evidence>
<accession>A0A371PRD2</accession>
<protein>
    <submittedName>
        <fullName evidence="3">DNA methyltransferase</fullName>
    </submittedName>
</protein>
<keyword evidence="4" id="KW-1185">Reference proteome</keyword>
<dbReference type="RefSeq" id="WP_128511989.1">
    <property type="nucleotide sequence ID" value="NZ_QUAC01000461.1"/>
</dbReference>
<dbReference type="AlphaFoldDB" id="A0A371PRD2"/>
<evidence type="ECO:0000256" key="1">
    <source>
        <dbReference type="SAM" id="MobiDB-lite"/>
    </source>
</evidence>
<keyword evidence="3" id="KW-0808">Transferase</keyword>
<dbReference type="GO" id="GO:0008168">
    <property type="term" value="F:methyltransferase activity"/>
    <property type="evidence" value="ECO:0007669"/>
    <property type="project" value="UniProtKB-KW"/>
</dbReference>
<organism evidence="3 4">
    <name type="scientific">Streptomyces inhibens</name>
    <dbReference type="NCBI Taxonomy" id="2293571"/>
    <lineage>
        <taxon>Bacteria</taxon>
        <taxon>Bacillati</taxon>
        <taxon>Actinomycetota</taxon>
        <taxon>Actinomycetes</taxon>
        <taxon>Kitasatosporales</taxon>
        <taxon>Streptomycetaceae</taxon>
        <taxon>Streptomyces</taxon>
    </lineage>
</organism>
<keyword evidence="3" id="KW-0489">Methyltransferase</keyword>
<dbReference type="InterPro" id="IPR041635">
    <property type="entry name" value="Type_ISP_LLaBIII_C"/>
</dbReference>
<feature type="compositionally biased region" description="Gly residues" evidence="1">
    <location>
        <begin position="247"/>
        <end position="256"/>
    </location>
</feature>
<dbReference type="EMBL" id="QUAC01000461">
    <property type="protein sequence ID" value="REK85054.1"/>
    <property type="molecule type" value="Genomic_DNA"/>
</dbReference>
<dbReference type="Proteomes" id="UP000262477">
    <property type="component" value="Unassembled WGS sequence"/>
</dbReference>
<dbReference type="OrthoDB" id="9776021at2"/>
<reference evidence="3 4" key="1">
    <citation type="submission" date="2018-08" db="EMBL/GenBank/DDBJ databases">
        <title>Streptomyces NEAU-D10 sp. nov., a novel Actinomycete isolated from soil.</title>
        <authorList>
            <person name="Jin L."/>
        </authorList>
    </citation>
    <scope>NUCLEOTIDE SEQUENCE [LARGE SCALE GENOMIC DNA]</scope>
    <source>
        <strain evidence="3 4">NEAU-D10</strain>
    </source>
</reference>